<keyword evidence="11" id="KW-1185">Reference proteome</keyword>
<evidence type="ECO:0000256" key="2">
    <source>
        <dbReference type="ARBA" id="ARBA00012925"/>
    </source>
</evidence>
<feature type="compositionally biased region" description="Low complexity" evidence="7">
    <location>
        <begin position="157"/>
        <end position="166"/>
    </location>
</feature>
<comment type="similarity">
    <text evidence="1">Belongs to the alpha-carbonic anhydrase family.</text>
</comment>
<reference evidence="10 11" key="1">
    <citation type="submission" date="2024-01" db="EMBL/GenBank/DDBJ databases">
        <title>The genome of the rayed Mediterranean limpet Patella caerulea (Linnaeus, 1758).</title>
        <authorList>
            <person name="Anh-Thu Weber A."/>
            <person name="Halstead-Nussloch G."/>
        </authorList>
    </citation>
    <scope>NUCLEOTIDE SEQUENCE [LARGE SCALE GENOMIC DNA]</scope>
    <source>
        <strain evidence="10">AATW-2023a</strain>
        <tissue evidence="10">Whole specimen</tissue>
    </source>
</reference>
<dbReference type="PROSITE" id="PS51144">
    <property type="entry name" value="ALPHA_CA_2"/>
    <property type="match status" value="1"/>
</dbReference>
<dbReference type="InterPro" id="IPR023561">
    <property type="entry name" value="Carbonic_anhydrase_a-class"/>
</dbReference>
<evidence type="ECO:0000256" key="4">
    <source>
        <dbReference type="ARBA" id="ARBA00022833"/>
    </source>
</evidence>
<dbReference type="InterPro" id="IPR036398">
    <property type="entry name" value="CA_dom_sf"/>
</dbReference>
<gene>
    <name evidence="10" type="ORF">SNE40_023499</name>
</gene>
<evidence type="ECO:0000313" key="11">
    <source>
        <dbReference type="Proteomes" id="UP001347796"/>
    </source>
</evidence>
<feature type="compositionally biased region" description="Polar residues" evidence="7">
    <location>
        <begin position="362"/>
        <end position="371"/>
    </location>
</feature>
<sequence length="784" mass="87039">MIYKGIYKENLKLTFSNGDGTGSVEIVCELTFCGGGLTTMTMGVLGICFLAIMCFVSVNQAFPPTADMASLINLVKVAVATQPKAPRSGQTGSVDPSRTPRDPVRTKADPARTSKHTSTASRNPTDPAGSSTRNTGVDPTRTLTDPTRSSTKNTGVDTTRTTSDPSRSSRRNTGADPIRTPNDPTRSSRRNTGVDPIRTPSDPTRSSRRNTGVDPIRTPTDPTRSSRRNTGVDPIRTPTDPTRSSRRNTGVDPIRTPTDPTRSSRRNTGVDPIRTPTDPTRSSRRNTGVDPIRTPTDPTRSSRRNTGVDPIRTPTDPTRSSRRNTGVDPSRTQTDPTRSSRRNIHDPSRTRSDPNTRHIGRISSNQGSSYRSRVDQHRSSKDPQYTGTNQYDSTQPRRNQDVTELLAIATRDPSNQSNLETLINRVLPPRSSLPPLVRPSRQPSRPGSGGRLLCYAGGDSCFSYDRRATNGPACWYAIDEPRNRCCDEGGSFQSPINLPYFDQVEDMDSHLFYDMPHQEALSGRMENNGIYPKWQPEGRTAILRGVRKNSQYGYILDSISLHFGPSYGQRQSEHLFDGKSYDAEAHVVHYHQSFSSVAEASQYPDGVVIIAIPLSVYEGEQNEGFKEFIEKISSIKDFDNSGTVCLMESIRIKFYNILGVRETRGDQCYATDTGNKFPSYCNLHSRGSKKCGNSVEDVKVYPNIMLPKNPEFYNYTGSLTTPPCSESVYWMVAEHPALIKWDIVEALRTVESRMGNELVAKYGNLRPIQNIAGRVVKRIKYKSF</sequence>
<comment type="caution">
    <text evidence="10">The sequence shown here is derived from an EMBL/GenBank/DDBJ whole genome shotgun (WGS) entry which is preliminary data.</text>
</comment>
<feature type="compositionally biased region" description="Basic and acidic residues" evidence="7">
    <location>
        <begin position="343"/>
        <end position="356"/>
    </location>
</feature>
<keyword evidence="4" id="KW-0862">Zinc</keyword>
<feature type="compositionally biased region" description="Polar residues" evidence="7">
    <location>
        <begin position="382"/>
        <end position="397"/>
    </location>
</feature>
<dbReference type="EMBL" id="JAZGQO010000021">
    <property type="protein sequence ID" value="KAK6166893.1"/>
    <property type="molecule type" value="Genomic_DNA"/>
</dbReference>
<feature type="compositionally biased region" description="Basic and acidic residues" evidence="7">
    <location>
        <begin position="372"/>
        <end position="381"/>
    </location>
</feature>
<keyword evidence="8" id="KW-0812">Transmembrane</keyword>
<keyword evidence="5" id="KW-0456">Lyase</keyword>
<dbReference type="SMART" id="SM01057">
    <property type="entry name" value="Carb_anhydrase"/>
    <property type="match status" value="1"/>
</dbReference>
<keyword evidence="8" id="KW-0472">Membrane</keyword>
<evidence type="ECO:0000256" key="3">
    <source>
        <dbReference type="ARBA" id="ARBA00022723"/>
    </source>
</evidence>
<name>A0AAN8J0E5_PATCE</name>
<dbReference type="InterPro" id="IPR001148">
    <property type="entry name" value="CA_dom"/>
</dbReference>
<dbReference type="Gene3D" id="3.10.200.10">
    <property type="entry name" value="Alpha carbonic anhydrase"/>
    <property type="match status" value="1"/>
</dbReference>
<evidence type="ECO:0000256" key="7">
    <source>
        <dbReference type="SAM" id="MobiDB-lite"/>
    </source>
</evidence>
<keyword evidence="3" id="KW-0479">Metal-binding</keyword>
<protein>
    <recommendedName>
        <fullName evidence="2">carbonic anhydrase</fullName>
        <ecNumber evidence="2">4.2.1.1</ecNumber>
    </recommendedName>
</protein>
<dbReference type="GO" id="GO:0004089">
    <property type="term" value="F:carbonate dehydratase activity"/>
    <property type="evidence" value="ECO:0007669"/>
    <property type="project" value="UniProtKB-EC"/>
</dbReference>
<dbReference type="AlphaFoldDB" id="A0AAN8J0E5"/>
<feature type="compositionally biased region" description="Low complexity" evidence="7">
    <location>
        <begin position="426"/>
        <end position="446"/>
    </location>
</feature>
<feature type="transmembrane region" description="Helical" evidence="8">
    <location>
        <begin position="44"/>
        <end position="62"/>
    </location>
</feature>
<evidence type="ECO:0000256" key="1">
    <source>
        <dbReference type="ARBA" id="ARBA00010718"/>
    </source>
</evidence>
<dbReference type="SUPFAM" id="SSF51069">
    <property type="entry name" value="Carbonic anhydrase"/>
    <property type="match status" value="1"/>
</dbReference>
<evidence type="ECO:0000256" key="8">
    <source>
        <dbReference type="SAM" id="Phobius"/>
    </source>
</evidence>
<dbReference type="PANTHER" id="PTHR18952">
    <property type="entry name" value="CARBONIC ANHYDRASE"/>
    <property type="match status" value="1"/>
</dbReference>
<feature type="compositionally biased region" description="Polar residues" evidence="7">
    <location>
        <begin position="116"/>
        <end position="156"/>
    </location>
</feature>
<dbReference type="GO" id="GO:0008270">
    <property type="term" value="F:zinc ion binding"/>
    <property type="evidence" value="ECO:0007669"/>
    <property type="project" value="InterPro"/>
</dbReference>
<dbReference type="Pfam" id="PF00194">
    <property type="entry name" value="Carb_anhydrase"/>
    <property type="match status" value="2"/>
</dbReference>
<feature type="region of interest" description="Disordered" evidence="7">
    <location>
        <begin position="426"/>
        <end position="451"/>
    </location>
</feature>
<keyword evidence="8" id="KW-1133">Transmembrane helix</keyword>
<proteinExistence type="inferred from homology"/>
<evidence type="ECO:0000256" key="6">
    <source>
        <dbReference type="ARBA" id="ARBA00048348"/>
    </source>
</evidence>
<feature type="domain" description="Alpha-carbonic anhydrase" evidence="9">
    <location>
        <begin position="460"/>
        <end position="780"/>
    </location>
</feature>
<dbReference type="EC" id="4.2.1.1" evidence="2"/>
<dbReference type="CDD" id="cd00326">
    <property type="entry name" value="alpha_CA"/>
    <property type="match status" value="1"/>
</dbReference>
<feature type="region of interest" description="Disordered" evidence="7">
    <location>
        <begin position="83"/>
        <end position="399"/>
    </location>
</feature>
<evidence type="ECO:0000259" key="9">
    <source>
        <dbReference type="PROSITE" id="PS51144"/>
    </source>
</evidence>
<dbReference type="Proteomes" id="UP001347796">
    <property type="component" value="Unassembled WGS sequence"/>
</dbReference>
<comment type="catalytic activity">
    <reaction evidence="6">
        <text>hydrogencarbonate + H(+) = CO2 + H2O</text>
        <dbReference type="Rhea" id="RHEA:10748"/>
        <dbReference type="ChEBI" id="CHEBI:15377"/>
        <dbReference type="ChEBI" id="CHEBI:15378"/>
        <dbReference type="ChEBI" id="CHEBI:16526"/>
        <dbReference type="ChEBI" id="CHEBI:17544"/>
        <dbReference type="EC" id="4.2.1.1"/>
    </reaction>
</comment>
<evidence type="ECO:0000256" key="5">
    <source>
        <dbReference type="ARBA" id="ARBA00023239"/>
    </source>
</evidence>
<organism evidence="10 11">
    <name type="scientific">Patella caerulea</name>
    <name type="common">Rayed Mediterranean limpet</name>
    <dbReference type="NCBI Taxonomy" id="87958"/>
    <lineage>
        <taxon>Eukaryota</taxon>
        <taxon>Metazoa</taxon>
        <taxon>Spiralia</taxon>
        <taxon>Lophotrochozoa</taxon>
        <taxon>Mollusca</taxon>
        <taxon>Gastropoda</taxon>
        <taxon>Patellogastropoda</taxon>
        <taxon>Patelloidea</taxon>
        <taxon>Patellidae</taxon>
        <taxon>Patella</taxon>
    </lineage>
</organism>
<evidence type="ECO:0000313" key="10">
    <source>
        <dbReference type="EMBL" id="KAK6166893.1"/>
    </source>
</evidence>
<dbReference type="PANTHER" id="PTHR18952:SF265">
    <property type="entry name" value="CARBONIC ANHYDRASE"/>
    <property type="match status" value="1"/>
</dbReference>
<feature type="compositionally biased region" description="Basic and acidic residues" evidence="7">
    <location>
        <begin position="98"/>
        <end position="112"/>
    </location>
</feature>
<accession>A0AAN8J0E5</accession>